<feature type="domain" description="HMA" evidence="2">
    <location>
        <begin position="24"/>
        <end position="90"/>
    </location>
</feature>
<evidence type="ECO:0000313" key="3">
    <source>
        <dbReference type="EMBL" id="TLP67045.1"/>
    </source>
</evidence>
<keyword evidence="4" id="KW-1185">Reference proteome</keyword>
<comment type="caution">
    <text evidence="3">The sequence shown here is derived from an EMBL/GenBank/DDBJ whole genome shotgun (WGS) entry which is preliminary data.</text>
</comment>
<dbReference type="Gene3D" id="3.30.70.100">
    <property type="match status" value="1"/>
</dbReference>
<dbReference type="PROSITE" id="PS50846">
    <property type="entry name" value="HMA_2"/>
    <property type="match status" value="1"/>
</dbReference>
<reference evidence="3 4" key="1">
    <citation type="submission" date="2019-05" db="EMBL/GenBank/DDBJ databases">
        <title>Draft genome sequence of Pelagicola sp. DSW4-44.</title>
        <authorList>
            <person name="Oh J."/>
        </authorList>
    </citation>
    <scope>NUCLEOTIDE SEQUENCE [LARGE SCALE GENOMIC DNA]</scope>
    <source>
        <strain evidence="3 4">DSW4-44</strain>
    </source>
</reference>
<proteinExistence type="predicted"/>
<dbReference type="InterPro" id="IPR006121">
    <property type="entry name" value="HMA_dom"/>
</dbReference>
<evidence type="ECO:0000259" key="2">
    <source>
        <dbReference type="PROSITE" id="PS50846"/>
    </source>
</evidence>
<dbReference type="InterPro" id="IPR036163">
    <property type="entry name" value="HMA_dom_sf"/>
</dbReference>
<evidence type="ECO:0000313" key="4">
    <source>
        <dbReference type="Proteomes" id="UP000305041"/>
    </source>
</evidence>
<dbReference type="Pfam" id="PF00403">
    <property type="entry name" value="HMA"/>
    <property type="match status" value="1"/>
</dbReference>
<dbReference type="PRINTS" id="PR00946">
    <property type="entry name" value="HGSCAVENGER"/>
</dbReference>
<protein>
    <submittedName>
        <fullName evidence="3">Mercuric transport protein periplasmic component</fullName>
    </submittedName>
</protein>
<dbReference type="EMBL" id="VAUA01000003">
    <property type="protein sequence ID" value="TLP67045.1"/>
    <property type="molecule type" value="Genomic_DNA"/>
</dbReference>
<gene>
    <name evidence="3" type="ORF">FEE96_06760</name>
</gene>
<sequence length="96" mass="9850">MKLYTSALALIGFMAAAPVFAAEQTVTFSVPGMTCASCPYIVESAMSGVDGVVTVSADSDTRTALVIFDDAITNADDIAFASTSAGYEAVILEPKS</sequence>
<feature type="chain" id="PRO_5047075316" evidence="1">
    <location>
        <begin position="22"/>
        <end position="96"/>
    </location>
</feature>
<feature type="signal peptide" evidence="1">
    <location>
        <begin position="1"/>
        <end position="21"/>
    </location>
</feature>
<dbReference type="CDD" id="cd00371">
    <property type="entry name" value="HMA"/>
    <property type="match status" value="1"/>
</dbReference>
<dbReference type="InterPro" id="IPR001802">
    <property type="entry name" value="MerP/CopZ"/>
</dbReference>
<dbReference type="SUPFAM" id="SSF55008">
    <property type="entry name" value="HMA, heavy metal-associated domain"/>
    <property type="match status" value="1"/>
</dbReference>
<dbReference type="RefSeq" id="WP_138162261.1">
    <property type="nucleotide sequence ID" value="NZ_VAUA01000003.1"/>
</dbReference>
<dbReference type="Proteomes" id="UP000305041">
    <property type="component" value="Unassembled WGS sequence"/>
</dbReference>
<keyword evidence="1" id="KW-0732">Signal</keyword>
<evidence type="ECO:0000256" key="1">
    <source>
        <dbReference type="SAM" id="SignalP"/>
    </source>
</evidence>
<name>A0ABY2UWQ3_9RHOB</name>
<accession>A0ABY2UWQ3</accession>
<organism evidence="3 4">
    <name type="scientific">Parasedimentitalea maritima</name>
    <dbReference type="NCBI Taxonomy" id="2578117"/>
    <lineage>
        <taxon>Bacteria</taxon>
        <taxon>Pseudomonadati</taxon>
        <taxon>Pseudomonadota</taxon>
        <taxon>Alphaproteobacteria</taxon>
        <taxon>Rhodobacterales</taxon>
        <taxon>Paracoccaceae</taxon>
        <taxon>Parasedimentitalea</taxon>
    </lineage>
</organism>